<evidence type="ECO:0008006" key="3">
    <source>
        <dbReference type="Google" id="ProtNLM"/>
    </source>
</evidence>
<gene>
    <name evidence="1" type="ORF">DJ013_03950</name>
</gene>
<proteinExistence type="predicted"/>
<accession>A0A2Z4G8I3</accession>
<dbReference type="EMBL" id="CP029480">
    <property type="protein sequence ID" value="AWV97368.1"/>
    <property type="molecule type" value="Genomic_DNA"/>
</dbReference>
<dbReference type="OrthoDB" id="9788959at2"/>
<evidence type="ECO:0000313" key="1">
    <source>
        <dbReference type="EMBL" id="AWV97368.1"/>
    </source>
</evidence>
<dbReference type="Proteomes" id="UP000249873">
    <property type="component" value="Chromosome"/>
</dbReference>
<evidence type="ECO:0000313" key="2">
    <source>
        <dbReference type="Proteomes" id="UP000249873"/>
    </source>
</evidence>
<keyword evidence="2" id="KW-1185">Reference proteome</keyword>
<reference evidence="1 2" key="1">
    <citation type="submission" date="2018-05" db="EMBL/GenBank/DDBJ databases">
        <title>Complete genome sequence of Arcticibacterium luteifluviistationis SM1504T, a cytophagaceae bacterium isolated from Arctic surface seawater.</title>
        <authorList>
            <person name="Li Y."/>
            <person name="Qin Q.-L."/>
        </authorList>
    </citation>
    <scope>NUCLEOTIDE SEQUENCE [LARGE SCALE GENOMIC DNA]</scope>
    <source>
        <strain evidence="1 2">SM1504</strain>
    </source>
</reference>
<dbReference type="InterPro" id="IPR014729">
    <property type="entry name" value="Rossmann-like_a/b/a_fold"/>
</dbReference>
<sequence>MVKIAHCTDFSKNAERALEAILFSFWSFDISVDILHLVEGDYTKAAASLEAYKEELKNSHGTRVSFKTCLFEENQKECLIKHLNTEGYYGTIVGLEGTGGKAGIGSFLSELYKSHLGSMTIVPYLHEIKIENKVFVAVEYENKEGLYVLIKFKNFLNFQFSKLTVLIRVKEELAPSQVLEIEALLFKILPSLAIELLIHNPEECTHFIEVGIKKRQLDYYILFKDDYFDSCIYTMIVNKPAVSTYKERVIRINTPHEELLKLKSGENSIEQINLRSE</sequence>
<organism evidence="1 2">
    <name type="scientific">Arcticibacterium luteifluviistationis</name>
    <dbReference type="NCBI Taxonomy" id="1784714"/>
    <lineage>
        <taxon>Bacteria</taxon>
        <taxon>Pseudomonadati</taxon>
        <taxon>Bacteroidota</taxon>
        <taxon>Cytophagia</taxon>
        <taxon>Cytophagales</taxon>
        <taxon>Leadbetterellaceae</taxon>
        <taxon>Arcticibacterium</taxon>
    </lineage>
</organism>
<protein>
    <recommendedName>
        <fullName evidence="3">UspA domain-containing protein</fullName>
    </recommendedName>
</protein>
<name>A0A2Z4G8I3_9BACT</name>
<dbReference type="AlphaFoldDB" id="A0A2Z4G8I3"/>
<dbReference type="KEGG" id="als:DJ013_03950"/>
<dbReference type="Gene3D" id="3.40.50.620">
    <property type="entry name" value="HUPs"/>
    <property type="match status" value="1"/>
</dbReference>
<dbReference type="RefSeq" id="WP_111370470.1">
    <property type="nucleotide sequence ID" value="NZ_CP029480.1"/>
</dbReference>